<dbReference type="SUPFAM" id="SSF53822">
    <property type="entry name" value="Periplasmic binding protein-like I"/>
    <property type="match status" value="1"/>
</dbReference>
<dbReference type="PANTHER" id="PTHR30146">
    <property type="entry name" value="LACI-RELATED TRANSCRIPTIONAL REPRESSOR"/>
    <property type="match status" value="1"/>
</dbReference>
<sequence length="342" mass="38471">MNRKKATIHDIAKELNITASTVSRALNDHPRISDDTKLAVTRIAKELRYRPHNLAAALRSGKSNILGVIIPVADRNFFGSIVRGIEEIANHANYQVMICQTYEDPKKEAAAVQALMNSRVDGIIASLSKNTLDFSHFNKVIDEGIPLVLFDRYNDQLEISHVVIDDYQGAYKAVVHLIQQGCRRIAHFTNVQKISIYRERLRGYKAALQDYNIPFVPDYVIESDMQLLDGRRSMEKLLTLQEIPDGIFSSSDLGAMGALQVCKENNINIPQQIAIIGFSNEPFTMFSDPPLTSVDQHCKRMGNIASDIFLEETKLSGTEKFIPKKVVLMPELVIRKSSLRKS</sequence>
<keyword evidence="2" id="KW-0238">DNA-binding</keyword>
<dbReference type="SUPFAM" id="SSF47413">
    <property type="entry name" value="lambda repressor-like DNA-binding domains"/>
    <property type="match status" value="1"/>
</dbReference>
<dbReference type="OrthoDB" id="891936at2"/>
<dbReference type="InterPro" id="IPR028082">
    <property type="entry name" value="Peripla_BP_I"/>
</dbReference>
<name>A0A364Y2F9_9BACT</name>
<reference evidence="5 6" key="1">
    <citation type="submission" date="2018-06" db="EMBL/GenBank/DDBJ databases">
        <title>Chryseolinea flavus sp. nov., a member of the phylum Bacteroidetes isolated from soil.</title>
        <authorList>
            <person name="Li Y."/>
            <person name="Wang J."/>
        </authorList>
    </citation>
    <scope>NUCLEOTIDE SEQUENCE [LARGE SCALE GENOMIC DNA]</scope>
    <source>
        <strain evidence="5 6">SDU1-6</strain>
    </source>
</reference>
<evidence type="ECO:0000259" key="4">
    <source>
        <dbReference type="PROSITE" id="PS50932"/>
    </source>
</evidence>
<dbReference type="InterPro" id="IPR046335">
    <property type="entry name" value="LacI/GalR-like_sensor"/>
</dbReference>
<dbReference type="Proteomes" id="UP000251889">
    <property type="component" value="Unassembled WGS sequence"/>
</dbReference>
<gene>
    <name evidence="5" type="ORF">DQQ10_11595</name>
</gene>
<evidence type="ECO:0000256" key="2">
    <source>
        <dbReference type="ARBA" id="ARBA00023125"/>
    </source>
</evidence>
<dbReference type="Gene3D" id="3.40.50.2300">
    <property type="match status" value="2"/>
</dbReference>
<dbReference type="Pfam" id="PF13377">
    <property type="entry name" value="Peripla_BP_3"/>
    <property type="match status" value="1"/>
</dbReference>
<organism evidence="5 6">
    <name type="scientific">Pseudochryseolinea flava</name>
    <dbReference type="NCBI Taxonomy" id="2059302"/>
    <lineage>
        <taxon>Bacteria</taxon>
        <taxon>Pseudomonadati</taxon>
        <taxon>Bacteroidota</taxon>
        <taxon>Cytophagia</taxon>
        <taxon>Cytophagales</taxon>
        <taxon>Fulvivirgaceae</taxon>
        <taxon>Pseudochryseolinea</taxon>
    </lineage>
</organism>
<proteinExistence type="predicted"/>
<dbReference type="GO" id="GO:0003700">
    <property type="term" value="F:DNA-binding transcription factor activity"/>
    <property type="evidence" value="ECO:0007669"/>
    <property type="project" value="TreeGrafter"/>
</dbReference>
<dbReference type="AlphaFoldDB" id="A0A364Y2F9"/>
<evidence type="ECO:0000256" key="3">
    <source>
        <dbReference type="ARBA" id="ARBA00023163"/>
    </source>
</evidence>
<dbReference type="InterPro" id="IPR000843">
    <property type="entry name" value="HTH_LacI"/>
</dbReference>
<evidence type="ECO:0000313" key="6">
    <source>
        <dbReference type="Proteomes" id="UP000251889"/>
    </source>
</evidence>
<accession>A0A364Y2F9</accession>
<dbReference type="GO" id="GO:0000976">
    <property type="term" value="F:transcription cis-regulatory region binding"/>
    <property type="evidence" value="ECO:0007669"/>
    <property type="project" value="TreeGrafter"/>
</dbReference>
<dbReference type="RefSeq" id="WP_112747035.1">
    <property type="nucleotide sequence ID" value="NZ_QMFY01000005.1"/>
</dbReference>
<dbReference type="CDD" id="cd06267">
    <property type="entry name" value="PBP1_LacI_sugar_binding-like"/>
    <property type="match status" value="1"/>
</dbReference>
<dbReference type="InterPro" id="IPR010982">
    <property type="entry name" value="Lambda_DNA-bd_dom_sf"/>
</dbReference>
<dbReference type="PROSITE" id="PS50932">
    <property type="entry name" value="HTH_LACI_2"/>
    <property type="match status" value="1"/>
</dbReference>
<dbReference type="Pfam" id="PF00356">
    <property type="entry name" value="LacI"/>
    <property type="match status" value="1"/>
</dbReference>
<evidence type="ECO:0000256" key="1">
    <source>
        <dbReference type="ARBA" id="ARBA00023015"/>
    </source>
</evidence>
<keyword evidence="1" id="KW-0805">Transcription regulation</keyword>
<evidence type="ECO:0000313" key="5">
    <source>
        <dbReference type="EMBL" id="RAW00879.1"/>
    </source>
</evidence>
<protein>
    <submittedName>
        <fullName evidence="5">LacI family transcriptional regulator</fullName>
    </submittedName>
</protein>
<dbReference type="EMBL" id="QMFY01000005">
    <property type="protein sequence ID" value="RAW00879.1"/>
    <property type="molecule type" value="Genomic_DNA"/>
</dbReference>
<keyword evidence="6" id="KW-1185">Reference proteome</keyword>
<comment type="caution">
    <text evidence="5">The sequence shown here is derived from an EMBL/GenBank/DDBJ whole genome shotgun (WGS) entry which is preliminary data.</text>
</comment>
<feature type="domain" description="HTH lacI-type" evidence="4">
    <location>
        <begin position="6"/>
        <end position="60"/>
    </location>
</feature>
<dbReference type="Gene3D" id="1.10.260.40">
    <property type="entry name" value="lambda repressor-like DNA-binding domains"/>
    <property type="match status" value="1"/>
</dbReference>
<dbReference type="PANTHER" id="PTHR30146:SF109">
    <property type="entry name" value="HTH-TYPE TRANSCRIPTIONAL REGULATOR GALS"/>
    <property type="match status" value="1"/>
</dbReference>
<keyword evidence="3" id="KW-0804">Transcription</keyword>
<dbReference type="CDD" id="cd01392">
    <property type="entry name" value="HTH_LacI"/>
    <property type="match status" value="1"/>
</dbReference>
<dbReference type="SMART" id="SM00354">
    <property type="entry name" value="HTH_LACI"/>
    <property type="match status" value="1"/>
</dbReference>